<dbReference type="PANTHER" id="PTHR35370:SF1">
    <property type="entry name" value="TYPE VI SECRETION SYSTEM COMPONENT TSSF1"/>
    <property type="match status" value="1"/>
</dbReference>
<organism evidence="1 2">
    <name type="scientific">Kangiella marina</name>
    <dbReference type="NCBI Taxonomy" id="1079178"/>
    <lineage>
        <taxon>Bacteria</taxon>
        <taxon>Pseudomonadati</taxon>
        <taxon>Pseudomonadota</taxon>
        <taxon>Gammaproteobacteria</taxon>
        <taxon>Kangiellales</taxon>
        <taxon>Kangiellaceae</taxon>
        <taxon>Kangiella</taxon>
    </lineage>
</organism>
<dbReference type="RefSeq" id="WP_345292423.1">
    <property type="nucleotide sequence ID" value="NZ_BAABFV010000001.1"/>
</dbReference>
<dbReference type="PANTHER" id="PTHR35370">
    <property type="entry name" value="CYTOPLASMIC PROTEIN-RELATED-RELATED"/>
    <property type="match status" value="1"/>
</dbReference>
<dbReference type="PIRSF" id="PIRSF028304">
    <property type="entry name" value="UCP028304"/>
    <property type="match status" value="1"/>
</dbReference>
<dbReference type="Pfam" id="PF05947">
    <property type="entry name" value="T6SS_TssF"/>
    <property type="match status" value="1"/>
</dbReference>
<accession>A0ABP8IK51</accession>
<evidence type="ECO:0000313" key="1">
    <source>
        <dbReference type="EMBL" id="GAA4360708.1"/>
    </source>
</evidence>
<reference evidence="2" key="1">
    <citation type="journal article" date="2019" name="Int. J. Syst. Evol. Microbiol.">
        <title>The Global Catalogue of Microorganisms (GCM) 10K type strain sequencing project: providing services to taxonomists for standard genome sequencing and annotation.</title>
        <authorList>
            <consortium name="The Broad Institute Genomics Platform"/>
            <consortium name="The Broad Institute Genome Sequencing Center for Infectious Disease"/>
            <person name="Wu L."/>
            <person name="Ma J."/>
        </authorList>
    </citation>
    <scope>NUCLEOTIDE SEQUENCE [LARGE SCALE GENOMIC DNA]</scope>
    <source>
        <strain evidence="2">JCM 17728</strain>
    </source>
</reference>
<dbReference type="NCBIfam" id="TIGR03359">
    <property type="entry name" value="VI_chp_6"/>
    <property type="match status" value="1"/>
</dbReference>
<protein>
    <submittedName>
        <fullName evidence="1">Type VI secretion system baseplate subunit TssF</fullName>
    </submittedName>
</protein>
<gene>
    <name evidence="1" type="primary">tssF</name>
    <name evidence="1" type="ORF">GCM10023151_13270</name>
</gene>
<comment type="caution">
    <text evidence="1">The sequence shown here is derived from an EMBL/GenBank/DDBJ whole genome shotgun (WGS) entry which is preliminary data.</text>
</comment>
<dbReference type="Proteomes" id="UP001501011">
    <property type="component" value="Unassembled WGS sequence"/>
</dbReference>
<proteinExistence type="predicted"/>
<keyword evidence="2" id="KW-1185">Reference proteome</keyword>
<evidence type="ECO:0000313" key="2">
    <source>
        <dbReference type="Proteomes" id="UP001501011"/>
    </source>
</evidence>
<dbReference type="InterPro" id="IPR010272">
    <property type="entry name" value="T6SS_TssF"/>
</dbReference>
<dbReference type="EMBL" id="BAABFV010000001">
    <property type="protein sequence ID" value="GAA4360708.1"/>
    <property type="molecule type" value="Genomic_DNA"/>
</dbReference>
<name>A0ABP8IK51_9GAMM</name>
<sequence>MKDKLLSYYNKELSYFREYSEEFAKKHPKVAGHLGIDTNEVDDPHVARLIESVAFMTARVQQNIDAGLPELTQSLFSVLYPDYFAPIPATGIFSFELKEGIEKPYKIEKGTRFRAIQSGMAECRFRTCYETMLYPIQVTDASYSGLPFELPELPQRSHKIQSRLRLAVAATSNNLDEDGFEVERLRFFLKGQQQYIAKLFELIHNDGVVIAISDKARPESRKFVTADCVKQVGFDHEEAVLPYDKKSFSGYRTLSEFYHTPDKFLFFDIEDFNQCYKPGETQKEITFYCNAHYPELEQMVSAQNFVLGATAAINLFEHTPELVDVEDEINDYRVNPSANQPENFEVHHIKEVCSIDAAGNKKTLSPIYKPNLKSGSAWVWNYKREFKDMAGGAVSAGLDTVINMIPQGEDARPKFLQLTTECSNRNLSTKLRLSDGGCQLLFAKPTPSIQRIRCESNLSKPKRPMVNDQSRWQLARHLNLSYLSENGVEGLREVLSLYNFFGLPEVDNMIDGIQDMVIKSDVSRAVIGGHSGVIHGNQMTLMCDEDYYTGTSIYLFGCVLNNFLSQLCQVNSYVKLCIKLQGHKEKSYQWPVLAGKIKLL</sequence>